<feature type="binding site" evidence="10">
    <location>
        <position position="453"/>
    </location>
    <ligand>
        <name>L-glutamate</name>
        <dbReference type="ChEBI" id="CHEBI:29985"/>
    </ligand>
</feature>
<dbReference type="InterPro" id="IPR029055">
    <property type="entry name" value="Ntn_hydrolases_N"/>
</dbReference>
<comment type="catalytic activity">
    <reaction evidence="2 11">
        <text>glutathione + H2O = L-cysteinylglycine + L-glutamate</text>
        <dbReference type="Rhea" id="RHEA:28807"/>
        <dbReference type="ChEBI" id="CHEBI:15377"/>
        <dbReference type="ChEBI" id="CHEBI:29985"/>
        <dbReference type="ChEBI" id="CHEBI:57925"/>
        <dbReference type="ChEBI" id="CHEBI:61694"/>
        <dbReference type="EC" id="3.4.19.13"/>
    </reaction>
</comment>
<comment type="similarity">
    <text evidence="3 11">Belongs to the gamma-glutamyltransferase family.</text>
</comment>
<keyword evidence="14" id="KW-1185">Reference proteome</keyword>
<accession>A0A1G8XFA5</accession>
<feature type="transmembrane region" description="Helical" evidence="12">
    <location>
        <begin position="9"/>
        <end position="28"/>
    </location>
</feature>
<keyword evidence="4 11" id="KW-0808">Transferase</keyword>
<comment type="PTM">
    <text evidence="11">Cleaved by autocatalysis into a large and a small subunit.</text>
</comment>
<evidence type="ECO:0000313" key="14">
    <source>
        <dbReference type="Proteomes" id="UP000198718"/>
    </source>
</evidence>
<sequence length="566" mass="61888">MHKTTVRKVAFTVLMVFVFGIVNYGVMYEGLAYDDFQVYAPSILEEQESPLIGYGVSAAHPLAVEAGMKVLEKGGTAVDAAIAVTYVLSVVEPYGSGIGGGGAMLIYPSDDQEPVVFDYRETMPLSGEMPYKAIGIPGLVKGMEAVHGAFGSIEMAQLIDPAIQLAEEGFEVNKILADRIRLAAYRMPVSQLPHFYPRGKAIEKGAILKQSELANTLRILQKEGADAFYKGKIAKAIVGGVKGIEATDLEEYRVEEKEPAKGEFGGYEILSGGAPLGGISLIQSLTMAEMLGFNNDTYDTADFIHLVYEVTKKSYRDRLLYIGDPNFVDVPVDKLLDEEYLTKKAKEITKNNITRGYELFDTPADQGNHNNTTHFVVVDGDGMMVSATHSLSQFFGSGQYVDGFFLNNQLRNFALSNSSPNRVEGGKRPRSFIAPTILTKDGNPVLGIGTPGGTNIPILLTQTIMRIVKMKENVQQAIEAPRFYFDGDVIYLEGDISYLDRKKLTDLGYKIVVSQPTLAYGGVHALYIDYENSTIEGGADARRGGTAEVFLYDNKPGGKQKHEKNH</sequence>
<dbReference type="PANTHER" id="PTHR43199">
    <property type="entry name" value="GLUTATHIONE HYDROLASE"/>
    <property type="match status" value="1"/>
</dbReference>
<dbReference type="GO" id="GO:0103068">
    <property type="term" value="F:leukotriene C4 gamma-glutamyl transferase activity"/>
    <property type="evidence" value="ECO:0007669"/>
    <property type="project" value="UniProtKB-EC"/>
</dbReference>
<dbReference type="Gene3D" id="3.60.20.40">
    <property type="match status" value="1"/>
</dbReference>
<dbReference type="GO" id="GO:0036374">
    <property type="term" value="F:glutathione hydrolase activity"/>
    <property type="evidence" value="ECO:0007669"/>
    <property type="project" value="UniProtKB-UniRule"/>
</dbReference>
<keyword evidence="6 11" id="KW-0865">Zymogen</keyword>
<comment type="catalytic activity">
    <reaction evidence="1 11">
        <text>an S-substituted glutathione + H2O = an S-substituted L-cysteinylglycine + L-glutamate</text>
        <dbReference type="Rhea" id="RHEA:59468"/>
        <dbReference type="ChEBI" id="CHEBI:15377"/>
        <dbReference type="ChEBI" id="CHEBI:29985"/>
        <dbReference type="ChEBI" id="CHEBI:90779"/>
        <dbReference type="ChEBI" id="CHEBI:143103"/>
        <dbReference type="EC" id="3.4.19.13"/>
    </reaction>
</comment>
<dbReference type="NCBIfam" id="TIGR00066">
    <property type="entry name" value="g_glut_trans"/>
    <property type="match status" value="1"/>
</dbReference>
<feature type="binding site" evidence="10">
    <location>
        <position position="120"/>
    </location>
    <ligand>
        <name>L-glutamate</name>
        <dbReference type="ChEBI" id="CHEBI:29985"/>
    </ligand>
</feature>
<keyword evidence="12" id="KW-1133">Transmembrane helix</keyword>
<dbReference type="InterPro" id="IPR043138">
    <property type="entry name" value="GGT_lsub"/>
</dbReference>
<comment type="pathway">
    <text evidence="11">Sulfur metabolism; glutathione metabolism.</text>
</comment>
<proteinExistence type="inferred from homology"/>
<dbReference type="AlphaFoldDB" id="A0A1G8XFA5"/>
<evidence type="ECO:0000256" key="4">
    <source>
        <dbReference type="ARBA" id="ARBA00022679"/>
    </source>
</evidence>
<protein>
    <recommendedName>
        <fullName evidence="11">Glutathione hydrolase proenzyme</fullName>
        <ecNumber evidence="11">2.3.2.2</ecNumber>
        <ecNumber evidence="11">3.4.19.13</ecNumber>
    </recommendedName>
    <component>
        <recommendedName>
            <fullName evidence="11">Glutathione hydrolase large chain</fullName>
        </recommendedName>
    </component>
    <component>
        <recommendedName>
            <fullName evidence="11">Glutathione hydrolase small chain</fullName>
        </recommendedName>
    </component>
</protein>
<dbReference type="STRING" id="393762.SAMN05660472_00201"/>
<evidence type="ECO:0000256" key="11">
    <source>
        <dbReference type="RuleBase" id="RU368036"/>
    </source>
</evidence>
<evidence type="ECO:0000256" key="2">
    <source>
        <dbReference type="ARBA" id="ARBA00001089"/>
    </source>
</evidence>
<dbReference type="GO" id="GO:0006750">
    <property type="term" value="P:glutathione biosynthetic process"/>
    <property type="evidence" value="ECO:0007669"/>
    <property type="project" value="UniProtKB-KW"/>
</dbReference>
<feature type="active site" description="Nucleophile" evidence="9">
    <location>
        <position position="372"/>
    </location>
</feature>
<evidence type="ECO:0000256" key="6">
    <source>
        <dbReference type="ARBA" id="ARBA00023145"/>
    </source>
</evidence>
<keyword evidence="5 11" id="KW-0378">Hydrolase</keyword>
<evidence type="ECO:0000256" key="8">
    <source>
        <dbReference type="ARBA" id="ARBA00047417"/>
    </source>
</evidence>
<dbReference type="UniPathway" id="UPA00204"/>
<keyword evidence="12" id="KW-0472">Membrane</keyword>
<gene>
    <name evidence="13" type="ORF">SAMN05660472_00201</name>
</gene>
<dbReference type="PANTHER" id="PTHR43199:SF1">
    <property type="entry name" value="GLUTATHIONE HYDROLASE PROENZYME"/>
    <property type="match status" value="1"/>
</dbReference>
<keyword evidence="12" id="KW-0812">Transmembrane</keyword>
<name>A0A1G8XFA5_9FIRM</name>
<evidence type="ECO:0000256" key="3">
    <source>
        <dbReference type="ARBA" id="ARBA00009381"/>
    </source>
</evidence>
<dbReference type="OrthoDB" id="9781342at2"/>
<comment type="subunit">
    <text evidence="11">This enzyme consists of two polypeptide chains, which are synthesized in precursor form from a single polypeptide.</text>
</comment>
<evidence type="ECO:0000256" key="7">
    <source>
        <dbReference type="ARBA" id="ARBA00023315"/>
    </source>
</evidence>
<dbReference type="InterPro" id="IPR043137">
    <property type="entry name" value="GGT_ssub_C"/>
</dbReference>
<dbReference type="Proteomes" id="UP000198718">
    <property type="component" value="Unassembled WGS sequence"/>
</dbReference>
<evidence type="ECO:0000256" key="1">
    <source>
        <dbReference type="ARBA" id="ARBA00001049"/>
    </source>
</evidence>
<evidence type="ECO:0000256" key="10">
    <source>
        <dbReference type="PIRSR" id="PIRSR600101-2"/>
    </source>
</evidence>
<dbReference type="InterPro" id="IPR000101">
    <property type="entry name" value="GGT_peptidase"/>
</dbReference>
<evidence type="ECO:0000313" key="13">
    <source>
        <dbReference type="EMBL" id="SDJ89183.1"/>
    </source>
</evidence>
<dbReference type="EC" id="2.3.2.2" evidence="11"/>
<evidence type="ECO:0000256" key="9">
    <source>
        <dbReference type="PIRSR" id="PIRSR600101-1"/>
    </source>
</evidence>
<dbReference type="SUPFAM" id="SSF56235">
    <property type="entry name" value="N-terminal nucleophile aminohydrolases (Ntn hydrolases)"/>
    <property type="match status" value="1"/>
</dbReference>
<dbReference type="EC" id="3.4.19.13" evidence="11"/>
<evidence type="ECO:0000256" key="5">
    <source>
        <dbReference type="ARBA" id="ARBA00022801"/>
    </source>
</evidence>
<evidence type="ECO:0000256" key="12">
    <source>
        <dbReference type="SAM" id="Phobius"/>
    </source>
</evidence>
<dbReference type="Gene3D" id="1.10.246.130">
    <property type="match status" value="1"/>
</dbReference>
<keyword evidence="7 11" id="KW-0012">Acyltransferase</keyword>
<dbReference type="PRINTS" id="PR01210">
    <property type="entry name" value="GGTRANSPTASE"/>
</dbReference>
<dbReference type="InterPro" id="IPR051792">
    <property type="entry name" value="GGT_bact"/>
</dbReference>
<dbReference type="Pfam" id="PF01019">
    <property type="entry name" value="G_glu_transpept"/>
    <property type="match status" value="1"/>
</dbReference>
<dbReference type="GO" id="GO:0006751">
    <property type="term" value="P:glutathione catabolic process"/>
    <property type="evidence" value="ECO:0007669"/>
    <property type="project" value="UniProtKB-UniRule"/>
</dbReference>
<keyword evidence="11" id="KW-0317">Glutathione biosynthesis</keyword>
<dbReference type="EMBL" id="FNFP01000001">
    <property type="protein sequence ID" value="SDJ89183.1"/>
    <property type="molecule type" value="Genomic_DNA"/>
</dbReference>
<reference evidence="13 14" key="1">
    <citation type="submission" date="2016-10" db="EMBL/GenBank/DDBJ databases">
        <authorList>
            <person name="de Groot N.N."/>
        </authorList>
    </citation>
    <scope>NUCLEOTIDE SEQUENCE [LARGE SCALE GENOMIC DNA]</scope>
    <source>
        <strain evidence="13 14">DSM 18346</strain>
    </source>
</reference>
<comment type="catalytic activity">
    <reaction evidence="8 11">
        <text>an N-terminal (5-L-glutamyl)-[peptide] + an alpha-amino acid = 5-L-glutamyl amino acid + an N-terminal L-alpha-aminoacyl-[peptide]</text>
        <dbReference type="Rhea" id="RHEA:23904"/>
        <dbReference type="Rhea" id="RHEA-COMP:9780"/>
        <dbReference type="Rhea" id="RHEA-COMP:9795"/>
        <dbReference type="ChEBI" id="CHEBI:77644"/>
        <dbReference type="ChEBI" id="CHEBI:78597"/>
        <dbReference type="ChEBI" id="CHEBI:78599"/>
        <dbReference type="ChEBI" id="CHEBI:78608"/>
        <dbReference type="EC" id="2.3.2.2"/>
    </reaction>
</comment>
<organism evidence="13 14">
    <name type="scientific">Natronincola ferrireducens</name>
    <dbReference type="NCBI Taxonomy" id="393762"/>
    <lineage>
        <taxon>Bacteria</taxon>
        <taxon>Bacillati</taxon>
        <taxon>Bacillota</taxon>
        <taxon>Clostridia</taxon>
        <taxon>Peptostreptococcales</taxon>
        <taxon>Natronincolaceae</taxon>
        <taxon>Natronincola</taxon>
    </lineage>
</organism>
<dbReference type="RefSeq" id="WP_090549033.1">
    <property type="nucleotide sequence ID" value="NZ_FNFP01000001.1"/>
</dbReference>